<dbReference type="CDD" id="cd15482">
    <property type="entry name" value="Sialidase_non-viral"/>
    <property type="match status" value="1"/>
</dbReference>
<dbReference type="Gene3D" id="2.130.10.10">
    <property type="entry name" value="YVTN repeat-like/Quinoprotein amine dehydrogenase"/>
    <property type="match status" value="1"/>
</dbReference>
<organism evidence="1 2">
    <name type="scientific">Brasilonema sennae CENA114</name>
    <dbReference type="NCBI Taxonomy" id="415709"/>
    <lineage>
        <taxon>Bacteria</taxon>
        <taxon>Bacillati</taxon>
        <taxon>Cyanobacteriota</taxon>
        <taxon>Cyanophyceae</taxon>
        <taxon>Nostocales</taxon>
        <taxon>Scytonemataceae</taxon>
        <taxon>Brasilonema</taxon>
        <taxon>Bromeliae group (in: Brasilonema)</taxon>
    </lineage>
</organism>
<protein>
    <submittedName>
        <fullName evidence="1">Uncharacterized protein</fullName>
    </submittedName>
</protein>
<reference evidence="1 2" key="1">
    <citation type="submission" date="2018-06" db="EMBL/GenBank/DDBJ databases">
        <title>Comparative genomics of Brasilonema spp. strains.</title>
        <authorList>
            <person name="Alvarenga D.O."/>
            <person name="Fiore M.F."/>
            <person name="Varani A.M."/>
        </authorList>
    </citation>
    <scope>NUCLEOTIDE SEQUENCE [LARGE SCALE GENOMIC DNA]</scope>
    <source>
        <strain evidence="1 2">CENA114</strain>
    </source>
</reference>
<dbReference type="AlphaFoldDB" id="A0A856MCN7"/>
<proteinExistence type="predicted"/>
<evidence type="ECO:0000313" key="1">
    <source>
        <dbReference type="EMBL" id="QDL07859.1"/>
    </source>
</evidence>
<keyword evidence="2" id="KW-1185">Reference proteome</keyword>
<dbReference type="KEGG" id="bsen:DP114_08045"/>
<gene>
    <name evidence="1" type="ORF">DP114_08045</name>
</gene>
<name>A0A856MCN7_9CYAN</name>
<dbReference type="EMBL" id="CP030118">
    <property type="protein sequence ID" value="QDL07859.1"/>
    <property type="molecule type" value="Genomic_DNA"/>
</dbReference>
<evidence type="ECO:0000313" key="2">
    <source>
        <dbReference type="Proteomes" id="UP000503129"/>
    </source>
</evidence>
<accession>A0A856MCN7</accession>
<dbReference type="Proteomes" id="UP000503129">
    <property type="component" value="Chromosome"/>
</dbReference>
<dbReference type="InterPro" id="IPR015943">
    <property type="entry name" value="WD40/YVTN_repeat-like_dom_sf"/>
</dbReference>
<dbReference type="SUPFAM" id="SSF110296">
    <property type="entry name" value="Oligoxyloglucan reducing end-specific cellobiohydrolase"/>
    <property type="match status" value="1"/>
</dbReference>
<sequence length="337" mass="36823">MDNTLQQIVEQVEPTSHKQTDTDFANASATIHKPVIIAGTSDGLLFLDSRQYVELEGHSITALASSPDGLWVIVDRNSVWHRNLEGEWHQITSIDDLKLNCILPYNDSVLVGTSQAHLIRIADGNTNRINCFETAEGRDEWYTPWGGPPDVRSMAIGQSGELYVNVHVGGILRSDDQGKSWQPTIDFHADVHEVLTVPSHRDLVLAATAQGLAVSKDRGNSWRFSHENLHAAYARAIAVCEETILMTASTGPSGHKAAIYRHPLDKPGAFEKCERGLPEWFNNNINTGTLSTSGNLAAFGTTDGQVFFSDDAGSTWKQVAADLASICCLNLMATSKK</sequence>
<dbReference type="RefSeq" id="WP_171975846.1">
    <property type="nucleotide sequence ID" value="NZ_CAWOXK010000001.1"/>
</dbReference>